<dbReference type="EC" id="5.3.3.1" evidence="11"/>
<reference evidence="20" key="1">
    <citation type="submission" date="2015-01" db="EMBL/GenBank/DDBJ databases">
        <title>Draft genome sequence of Rhodococcus pyridinivorans strain KG-16, a hydrocarbon-degrading bacterium.</title>
        <authorList>
            <person name="Aggarwal R.K."/>
            <person name="Dawar C."/>
        </authorList>
    </citation>
    <scope>NUCLEOTIDE SEQUENCE [LARGE SCALE GENOMIC DNA]</scope>
    <source>
        <strain evidence="20">KG-16</strain>
    </source>
</reference>
<dbReference type="Pfam" id="PF05199">
    <property type="entry name" value="GMC_oxred_C"/>
    <property type="match status" value="1"/>
</dbReference>
<comment type="cofactor">
    <cofactor evidence="1">
        <name>FAD</name>
        <dbReference type="ChEBI" id="CHEBI:57692"/>
    </cofactor>
</comment>
<keyword evidence="7" id="KW-0443">Lipid metabolism</keyword>
<dbReference type="Pfam" id="PF00732">
    <property type="entry name" value="GMC_oxred_N"/>
    <property type="match status" value="1"/>
</dbReference>
<keyword evidence="4" id="KW-0285">Flavoprotein</keyword>
<evidence type="ECO:0000256" key="3">
    <source>
        <dbReference type="ARBA" id="ARBA00022548"/>
    </source>
</evidence>
<feature type="chain" id="PRO_5006898396" description="Cholesterol oxidase" evidence="16">
    <location>
        <begin position="30"/>
        <end position="533"/>
    </location>
</feature>
<evidence type="ECO:0000259" key="18">
    <source>
        <dbReference type="Pfam" id="PF05199"/>
    </source>
</evidence>
<dbReference type="PATRIC" id="fig|1441730.3.peg.4343"/>
<keyword evidence="9" id="KW-0753">Steroid metabolism</keyword>
<evidence type="ECO:0000256" key="12">
    <source>
        <dbReference type="ARBA" id="ARBA00049645"/>
    </source>
</evidence>
<keyword evidence="3" id="KW-0153">Cholesterol metabolism</keyword>
<organism evidence="19 20">
    <name type="scientific">Rhodococcus pyridinivorans KG-16</name>
    <dbReference type="NCBI Taxonomy" id="1441730"/>
    <lineage>
        <taxon>Bacteria</taxon>
        <taxon>Bacillati</taxon>
        <taxon>Actinomycetota</taxon>
        <taxon>Actinomycetes</taxon>
        <taxon>Mycobacteriales</taxon>
        <taxon>Nocardiaceae</taxon>
        <taxon>Rhodococcus</taxon>
    </lineage>
</organism>
<dbReference type="InterPro" id="IPR036188">
    <property type="entry name" value="FAD/NAD-bd_sf"/>
</dbReference>
<dbReference type="InterPro" id="IPR006311">
    <property type="entry name" value="TAT_signal"/>
</dbReference>
<evidence type="ECO:0000256" key="7">
    <source>
        <dbReference type="ARBA" id="ARBA00023098"/>
    </source>
</evidence>
<feature type="signal peptide" evidence="16">
    <location>
        <begin position="1"/>
        <end position="29"/>
    </location>
</feature>
<comment type="similarity">
    <text evidence="2">Belongs to the GMC oxidoreductase family.</text>
</comment>
<dbReference type="InterPro" id="IPR000172">
    <property type="entry name" value="GMC_OxRdtase_N"/>
</dbReference>
<comment type="pathway">
    <text evidence="12">Steroid metabolism; cholesterol degradation.</text>
</comment>
<proteinExistence type="inferred from homology"/>
<dbReference type="GO" id="GO:0050660">
    <property type="term" value="F:flavin adenine dinucleotide binding"/>
    <property type="evidence" value="ECO:0007669"/>
    <property type="project" value="InterPro"/>
</dbReference>
<evidence type="ECO:0000256" key="2">
    <source>
        <dbReference type="ARBA" id="ARBA00010790"/>
    </source>
</evidence>
<evidence type="ECO:0000256" key="11">
    <source>
        <dbReference type="ARBA" id="ARBA00038856"/>
    </source>
</evidence>
<dbReference type="GO" id="GO:0016995">
    <property type="term" value="F:cholesterol oxidase activity"/>
    <property type="evidence" value="ECO:0007669"/>
    <property type="project" value="UniProtKB-EC"/>
</dbReference>
<evidence type="ECO:0000256" key="10">
    <source>
        <dbReference type="ARBA" id="ARBA00023235"/>
    </source>
</evidence>
<dbReference type="Proteomes" id="UP000053060">
    <property type="component" value="Unassembled WGS sequence"/>
</dbReference>
<evidence type="ECO:0000256" key="9">
    <source>
        <dbReference type="ARBA" id="ARBA00023221"/>
    </source>
</evidence>
<dbReference type="GO" id="GO:0004769">
    <property type="term" value="F:steroid Delta-isomerase activity"/>
    <property type="evidence" value="ECO:0007669"/>
    <property type="project" value="UniProtKB-EC"/>
</dbReference>
<feature type="domain" description="Glucose-methanol-choline oxidoreductase C-terminal" evidence="18">
    <location>
        <begin position="461"/>
        <end position="516"/>
    </location>
</feature>
<keyword evidence="6" id="KW-0560">Oxidoreductase</keyword>
<dbReference type="RefSeq" id="WP_060653592.1">
    <property type="nucleotide sequence ID" value="NZ_AZXY01000012.1"/>
</dbReference>
<dbReference type="PANTHER" id="PTHR47470">
    <property type="entry name" value="CHOLESTEROL OXIDASE"/>
    <property type="match status" value="1"/>
</dbReference>
<evidence type="ECO:0000256" key="15">
    <source>
        <dbReference type="ARBA" id="ARBA00049778"/>
    </source>
</evidence>
<accession>A0A0V9UFQ3</accession>
<dbReference type="Gene3D" id="3.30.410.10">
    <property type="entry name" value="Cholesterol Oxidase, domain 2"/>
    <property type="match status" value="1"/>
</dbReference>
<evidence type="ECO:0000259" key="17">
    <source>
        <dbReference type="Pfam" id="PF00732"/>
    </source>
</evidence>
<dbReference type="InterPro" id="IPR052542">
    <property type="entry name" value="Cholesterol_Oxidase"/>
</dbReference>
<reference evidence="19 20" key="2">
    <citation type="journal article" date="2016" name="Genome Announc.">
        <title>Draft Genome Sequence of a Versatile Hydrocarbon-Degrading Bacterium, Rhodococcus pyridinivorans Strain KG-16, Collected from Oil Fields in India.</title>
        <authorList>
            <person name="Aggarwal R.K."/>
            <person name="Dawar C."/>
            <person name="Phanindranath R."/>
            <person name="Mutnuri L."/>
            <person name="Dayal A.M."/>
        </authorList>
    </citation>
    <scope>NUCLEOTIDE SEQUENCE [LARGE SCALE GENOMIC DNA]</scope>
    <source>
        <strain evidence="19 20">KG-16</strain>
    </source>
</reference>
<evidence type="ECO:0000256" key="13">
    <source>
        <dbReference type="ARBA" id="ARBA00049723"/>
    </source>
</evidence>
<protein>
    <recommendedName>
        <fullName evidence="14">Cholesterol oxidase</fullName>
        <ecNumber evidence="13">1.1.3.6</ecNumber>
        <ecNumber evidence="11">5.3.3.1</ecNumber>
    </recommendedName>
    <alternativeName>
        <fullName evidence="15">Cholesterol isomerase</fullName>
    </alternativeName>
</protein>
<keyword evidence="5" id="KW-0274">FAD</keyword>
<dbReference type="InterPro" id="IPR019546">
    <property type="entry name" value="TAT_signal_bac_arc"/>
</dbReference>
<dbReference type="EMBL" id="AZXY01000012">
    <property type="protein sequence ID" value="KSZ56842.1"/>
    <property type="molecule type" value="Genomic_DNA"/>
</dbReference>
<evidence type="ECO:0000256" key="1">
    <source>
        <dbReference type="ARBA" id="ARBA00001974"/>
    </source>
</evidence>
<evidence type="ECO:0000256" key="14">
    <source>
        <dbReference type="ARBA" id="ARBA00049744"/>
    </source>
</evidence>
<dbReference type="SUPFAM" id="SSF51905">
    <property type="entry name" value="FAD/NAD(P)-binding domain"/>
    <property type="match status" value="1"/>
</dbReference>
<sequence>MQHVTRRSFLTGAAAAAGLALTGTAGAHATPGIPARVNNVPLTHEEHRVVVIGTGFGGGVTALRLAQAGVRVHMLERGIRWPTGPNASTFPRVDNPDKRFLWHRSNPEVFGRHLAFEPYTGLVEACVGDNMTALCAAGVGGGSLVYQGMTLQPDEAVFNAHFPNELDWARMDRVHYPRVAQMLRLAVAPDELVDSPNYATSRIFADRARKAGFPIDKIPMPIDWDYALAELRGEMAPAYTDGSGAMGVNNGGKHSVDVTYIAEAEATGLVTVATQHEVTDIERAEDGRWTVHVNHIDTSGAVVENKILTTDALVLSAGTMNTTRLLMKAAAKDLISDLPDGVGQGWGSNADRIYLWTNLEEEFGAVQGGPVVYGSKNWDDPNSAYTVIQASIPGFYGIDMRSTVLVGYGVSEGRGHFVYDAARDDAVLRWPHEGDSVLQTGHIDPTVRRIAGERSILTDTNSIVPSTWHPLGGASMGTVCDLEGRVFGQRGLYVLDGALMPGNTAACNPSMTIAAVVERALDDIVVRDVGTVF</sequence>
<evidence type="ECO:0000256" key="6">
    <source>
        <dbReference type="ARBA" id="ARBA00023002"/>
    </source>
</evidence>
<evidence type="ECO:0000256" key="16">
    <source>
        <dbReference type="SAM" id="SignalP"/>
    </source>
</evidence>
<evidence type="ECO:0000313" key="19">
    <source>
        <dbReference type="EMBL" id="KSZ56842.1"/>
    </source>
</evidence>
<gene>
    <name evidence="19" type="ORF">Z045_20730</name>
</gene>
<keyword evidence="8" id="KW-1207">Sterol metabolism</keyword>
<dbReference type="AlphaFoldDB" id="A0A0V9UFQ3"/>
<dbReference type="InterPro" id="IPR007867">
    <property type="entry name" value="GMC_OxRtase_C"/>
</dbReference>
<dbReference type="PROSITE" id="PS51318">
    <property type="entry name" value="TAT"/>
    <property type="match status" value="1"/>
</dbReference>
<dbReference type="PANTHER" id="PTHR47470:SF1">
    <property type="entry name" value="FAD-DEPENDENT OXIDOREDUCTASE 2 FAD BINDING DOMAIN-CONTAINING PROTEIN"/>
    <property type="match status" value="1"/>
</dbReference>
<dbReference type="SUPFAM" id="SSF54373">
    <property type="entry name" value="FAD-linked reductases, C-terminal domain"/>
    <property type="match status" value="1"/>
</dbReference>
<evidence type="ECO:0000256" key="8">
    <source>
        <dbReference type="ARBA" id="ARBA00023166"/>
    </source>
</evidence>
<evidence type="ECO:0000313" key="20">
    <source>
        <dbReference type="Proteomes" id="UP000053060"/>
    </source>
</evidence>
<keyword evidence="10" id="KW-0413">Isomerase</keyword>
<dbReference type="NCBIfam" id="TIGR01409">
    <property type="entry name" value="TAT_signal_seq"/>
    <property type="match status" value="1"/>
</dbReference>
<feature type="domain" description="Glucose-methanol-choline oxidoreductase N-terminal" evidence="17">
    <location>
        <begin position="123"/>
        <end position="331"/>
    </location>
</feature>
<comment type="caution">
    <text evidence="19">The sequence shown here is derived from an EMBL/GenBank/DDBJ whole genome shotgun (WGS) entry which is preliminary data.</text>
</comment>
<name>A0A0V9UFQ3_9NOCA</name>
<keyword evidence="16" id="KW-0732">Signal</keyword>
<evidence type="ECO:0000256" key="4">
    <source>
        <dbReference type="ARBA" id="ARBA00022630"/>
    </source>
</evidence>
<dbReference type="GO" id="GO:0008203">
    <property type="term" value="P:cholesterol metabolic process"/>
    <property type="evidence" value="ECO:0007669"/>
    <property type="project" value="UniProtKB-KW"/>
</dbReference>
<dbReference type="EC" id="1.1.3.6" evidence="13"/>
<dbReference type="Gene3D" id="3.50.50.60">
    <property type="entry name" value="FAD/NAD(P)-binding domain"/>
    <property type="match status" value="1"/>
</dbReference>
<evidence type="ECO:0000256" key="5">
    <source>
        <dbReference type="ARBA" id="ARBA00022827"/>
    </source>
</evidence>